<dbReference type="HAMAP" id="MF_00768">
    <property type="entry name" value="HTH_type_BetI"/>
    <property type="match status" value="1"/>
</dbReference>
<dbReference type="OrthoDB" id="7618612at2"/>
<evidence type="ECO:0000313" key="10">
    <source>
        <dbReference type="EMBL" id="TCK02615.1"/>
    </source>
</evidence>
<evidence type="ECO:0000313" key="11">
    <source>
        <dbReference type="Proteomes" id="UP000294546"/>
    </source>
</evidence>
<accession>A0A4R1G816</accession>
<name>A0A4R1G816_9GAMM</name>
<dbReference type="GO" id="GO:0003700">
    <property type="term" value="F:DNA-binding transcription factor activity"/>
    <property type="evidence" value="ECO:0007669"/>
    <property type="project" value="UniProtKB-UniRule"/>
</dbReference>
<dbReference type="PANTHER" id="PTHR30055">
    <property type="entry name" value="HTH-TYPE TRANSCRIPTIONAL REGULATOR RUTR"/>
    <property type="match status" value="1"/>
</dbReference>
<dbReference type="SUPFAM" id="SSF46689">
    <property type="entry name" value="Homeodomain-like"/>
    <property type="match status" value="1"/>
</dbReference>
<sequence length="212" mass="23734">MPKVGMDKVRKPQLIKATMQVIDEVGFHGASVALIGRTANVSPGIINHYFGGKDGLIEATMRSVLQDLSIGVQEQMAQTHPDDVVGRIQAIVRGNFDPRQLDSSVVKTWLAFWAHAMHHDKLFRLQRVNEKRLLSHLKRELKRALPAERADFVAKAIAALIDGIWLRGALHPEGINADLAVATIYDYLERQLPPELFELHQRLGANRRTANT</sequence>
<evidence type="ECO:0000256" key="3">
    <source>
        <dbReference type="ARBA" id="ARBA00023015"/>
    </source>
</evidence>
<keyword evidence="5 7" id="KW-0804">Transcription</keyword>
<evidence type="ECO:0000256" key="8">
    <source>
        <dbReference type="PROSITE-ProRule" id="PRU00335"/>
    </source>
</evidence>
<evidence type="ECO:0000256" key="7">
    <source>
        <dbReference type="HAMAP-Rule" id="MF_00768"/>
    </source>
</evidence>
<reference evidence="10 11" key="1">
    <citation type="submission" date="2019-03" db="EMBL/GenBank/DDBJ databases">
        <title>Genomic Encyclopedia of Archaeal and Bacterial Type Strains, Phase II (KMG-II): from individual species to whole genera.</title>
        <authorList>
            <person name="Goeker M."/>
        </authorList>
    </citation>
    <scope>NUCLEOTIDE SEQUENCE [LARGE SCALE GENOMIC DNA]</scope>
    <source>
        <strain evidence="10 11">DSM 27697</strain>
    </source>
</reference>
<evidence type="ECO:0000256" key="5">
    <source>
        <dbReference type="ARBA" id="ARBA00023163"/>
    </source>
</evidence>
<dbReference type="SUPFAM" id="SSF48498">
    <property type="entry name" value="Tetracyclin repressor-like, C-terminal domain"/>
    <property type="match status" value="1"/>
</dbReference>
<evidence type="ECO:0000256" key="1">
    <source>
        <dbReference type="ARBA" id="ARBA00004719"/>
    </source>
</evidence>
<dbReference type="RefSeq" id="WP_132297645.1">
    <property type="nucleotide sequence ID" value="NZ_SMFU01000014.1"/>
</dbReference>
<evidence type="ECO:0000256" key="2">
    <source>
        <dbReference type="ARBA" id="ARBA00022491"/>
    </source>
</evidence>
<evidence type="ECO:0000256" key="4">
    <source>
        <dbReference type="ARBA" id="ARBA00023125"/>
    </source>
</evidence>
<organism evidence="10 11">
    <name type="scientific">Marinobacterium mangrovicola</name>
    <dbReference type="NCBI Taxonomy" id="1476959"/>
    <lineage>
        <taxon>Bacteria</taxon>
        <taxon>Pseudomonadati</taxon>
        <taxon>Pseudomonadota</taxon>
        <taxon>Gammaproteobacteria</taxon>
        <taxon>Oceanospirillales</taxon>
        <taxon>Oceanospirillaceae</taxon>
        <taxon>Marinobacterium</taxon>
    </lineage>
</organism>
<dbReference type="NCBIfam" id="TIGR03384">
    <property type="entry name" value="betaine_BetI"/>
    <property type="match status" value="1"/>
</dbReference>
<dbReference type="PANTHER" id="PTHR30055:SF234">
    <property type="entry name" value="HTH-TYPE TRANSCRIPTIONAL REGULATOR BETI"/>
    <property type="match status" value="1"/>
</dbReference>
<comment type="caution">
    <text evidence="10">The sequence shown here is derived from an EMBL/GenBank/DDBJ whole genome shotgun (WGS) entry which is preliminary data.</text>
</comment>
<dbReference type="InterPro" id="IPR001647">
    <property type="entry name" value="HTH_TetR"/>
</dbReference>
<keyword evidence="3 7" id="KW-0805">Transcription regulation</keyword>
<dbReference type="GO" id="GO:0000976">
    <property type="term" value="F:transcription cis-regulatory region binding"/>
    <property type="evidence" value="ECO:0007669"/>
    <property type="project" value="TreeGrafter"/>
</dbReference>
<dbReference type="GO" id="GO:0019285">
    <property type="term" value="P:glycine betaine biosynthetic process from choline"/>
    <property type="evidence" value="ECO:0007669"/>
    <property type="project" value="UniProtKB-UniRule"/>
</dbReference>
<gene>
    <name evidence="7" type="primary">betI</name>
    <name evidence="10" type="ORF">CLV83_4312</name>
</gene>
<comment type="function">
    <text evidence="7">Repressor involved in choline regulation of the bet genes.</text>
</comment>
<comment type="function">
    <text evidence="6">Repressor involved in the biosynthesis of the osmoprotectant glycine betaine. It represses transcription of the choline transporter BetT and the genes of BetAB involved in the synthesis of glycine betaine.</text>
</comment>
<dbReference type="InterPro" id="IPR039538">
    <property type="entry name" value="BetI_C"/>
</dbReference>
<comment type="pathway">
    <text evidence="1 7">Amine and polyamine biosynthesis; betaine biosynthesis via choline pathway [regulation].</text>
</comment>
<evidence type="ECO:0000259" key="9">
    <source>
        <dbReference type="PROSITE" id="PS50977"/>
    </source>
</evidence>
<keyword evidence="2 7" id="KW-0678">Repressor</keyword>
<dbReference type="GO" id="GO:0045892">
    <property type="term" value="P:negative regulation of DNA-templated transcription"/>
    <property type="evidence" value="ECO:0007669"/>
    <property type="project" value="UniProtKB-UniRule"/>
</dbReference>
<dbReference type="InterPro" id="IPR050109">
    <property type="entry name" value="HTH-type_TetR-like_transc_reg"/>
</dbReference>
<dbReference type="UniPathway" id="UPA00529"/>
<feature type="DNA-binding region" description="H-T-H motif" evidence="7 8">
    <location>
        <begin position="31"/>
        <end position="50"/>
    </location>
</feature>
<dbReference type="NCBIfam" id="NF001978">
    <property type="entry name" value="PRK00767.1"/>
    <property type="match status" value="1"/>
</dbReference>
<dbReference type="PROSITE" id="PS01081">
    <property type="entry name" value="HTH_TETR_1"/>
    <property type="match status" value="1"/>
</dbReference>
<dbReference type="EMBL" id="SMFU01000014">
    <property type="protein sequence ID" value="TCK02615.1"/>
    <property type="molecule type" value="Genomic_DNA"/>
</dbReference>
<dbReference type="Proteomes" id="UP000294546">
    <property type="component" value="Unassembled WGS sequence"/>
</dbReference>
<proteinExistence type="inferred from homology"/>
<dbReference type="PROSITE" id="PS50977">
    <property type="entry name" value="HTH_TETR_2"/>
    <property type="match status" value="1"/>
</dbReference>
<keyword evidence="4 7" id="KW-0238">DNA-binding</keyword>
<dbReference type="Pfam" id="PF13977">
    <property type="entry name" value="TetR_C_6"/>
    <property type="match status" value="1"/>
</dbReference>
<evidence type="ECO:0000256" key="6">
    <source>
        <dbReference type="ARBA" id="ARBA00024936"/>
    </source>
</evidence>
<dbReference type="InterPro" id="IPR017757">
    <property type="entry name" value="Tscrpt_rep_BetI"/>
</dbReference>
<dbReference type="AlphaFoldDB" id="A0A4R1G816"/>
<dbReference type="InterPro" id="IPR036271">
    <property type="entry name" value="Tet_transcr_reg_TetR-rel_C_sf"/>
</dbReference>
<feature type="domain" description="HTH tetR-type" evidence="9">
    <location>
        <begin position="8"/>
        <end position="68"/>
    </location>
</feature>
<dbReference type="Gene3D" id="1.10.357.10">
    <property type="entry name" value="Tetracycline Repressor, domain 2"/>
    <property type="match status" value="1"/>
</dbReference>
<dbReference type="InterPro" id="IPR023772">
    <property type="entry name" value="DNA-bd_HTH_TetR-type_CS"/>
</dbReference>
<dbReference type="InterPro" id="IPR009057">
    <property type="entry name" value="Homeodomain-like_sf"/>
</dbReference>
<protein>
    <recommendedName>
        <fullName evidence="7">HTH-type transcriptional regulator BetI</fullName>
    </recommendedName>
</protein>
<dbReference type="Pfam" id="PF00440">
    <property type="entry name" value="TetR_N"/>
    <property type="match status" value="1"/>
</dbReference>
<keyword evidence="11" id="KW-1185">Reference proteome</keyword>